<evidence type="ECO:0008006" key="3">
    <source>
        <dbReference type="Google" id="ProtNLM"/>
    </source>
</evidence>
<dbReference type="EMBL" id="KL584711">
    <property type="protein sequence ID" value="KEQ72600.1"/>
    <property type="molecule type" value="Genomic_DNA"/>
</dbReference>
<evidence type="ECO:0000313" key="2">
    <source>
        <dbReference type="Proteomes" id="UP000027730"/>
    </source>
</evidence>
<protein>
    <recommendedName>
        <fullName evidence="3">Protein kinase domain-containing protein</fullName>
    </recommendedName>
</protein>
<dbReference type="GeneID" id="25408156"/>
<dbReference type="AlphaFoldDB" id="A0A074WHM6"/>
<feature type="non-terminal residue" evidence="1">
    <location>
        <position position="1"/>
    </location>
</feature>
<evidence type="ECO:0000313" key="1">
    <source>
        <dbReference type="EMBL" id="KEQ72600.1"/>
    </source>
</evidence>
<keyword evidence="2" id="KW-1185">Reference proteome</keyword>
<dbReference type="HOGENOM" id="CLU_1614738_0_0_1"/>
<proteinExistence type="predicted"/>
<gene>
    <name evidence="1" type="ORF">M436DRAFT_26114</name>
</gene>
<name>A0A074WHM6_9PEZI</name>
<dbReference type="Gene3D" id="3.30.200.20">
    <property type="entry name" value="Phosphorylase Kinase, domain 1"/>
    <property type="match status" value="1"/>
</dbReference>
<organism evidence="1 2">
    <name type="scientific">Aureobasidium namibiae CBS 147.97</name>
    <dbReference type="NCBI Taxonomy" id="1043004"/>
    <lineage>
        <taxon>Eukaryota</taxon>
        <taxon>Fungi</taxon>
        <taxon>Dikarya</taxon>
        <taxon>Ascomycota</taxon>
        <taxon>Pezizomycotina</taxon>
        <taxon>Dothideomycetes</taxon>
        <taxon>Dothideomycetidae</taxon>
        <taxon>Dothideales</taxon>
        <taxon>Saccotheciaceae</taxon>
        <taxon>Aureobasidium</taxon>
    </lineage>
</organism>
<dbReference type="OrthoDB" id="5134445at2759"/>
<dbReference type="Gene3D" id="1.10.510.10">
    <property type="entry name" value="Transferase(Phosphotransferase) domain 1"/>
    <property type="match status" value="1"/>
</dbReference>
<dbReference type="InterPro" id="IPR011009">
    <property type="entry name" value="Kinase-like_dom_sf"/>
</dbReference>
<dbReference type="Proteomes" id="UP000027730">
    <property type="component" value="Unassembled WGS sequence"/>
</dbReference>
<dbReference type="SUPFAM" id="SSF56112">
    <property type="entry name" value="Protein kinase-like (PK-like)"/>
    <property type="match status" value="1"/>
</dbReference>
<sequence>WSAAKFEAYLHFNCTEMYDDEKKAYELMSDIQGQYVPKVFGQVILDQPYAFKELEDDEEEDETHTCLTTIPGILMQHLDGFHLTDLHKHLPSEHRQSILDSAVQTINKIQDCGIYNSDVNTRSFMVDPLTHQVRMIDFGMVRFRENFKSQRAWERFQATRDEEGA</sequence>
<feature type="non-terminal residue" evidence="1">
    <location>
        <position position="165"/>
    </location>
</feature>
<accession>A0A074WHM6</accession>
<reference evidence="1 2" key="1">
    <citation type="journal article" date="2014" name="BMC Genomics">
        <title>Genome sequencing of four Aureobasidium pullulans varieties: biotechnological potential, stress tolerance, and description of new species.</title>
        <authorList>
            <person name="Gostin Ar C."/>
            <person name="Ohm R.A."/>
            <person name="Kogej T."/>
            <person name="Sonjak S."/>
            <person name="Turk M."/>
            <person name="Zajc J."/>
            <person name="Zalar P."/>
            <person name="Grube M."/>
            <person name="Sun H."/>
            <person name="Han J."/>
            <person name="Sharma A."/>
            <person name="Chiniquy J."/>
            <person name="Ngan C.Y."/>
            <person name="Lipzen A."/>
            <person name="Barry K."/>
            <person name="Grigoriev I.V."/>
            <person name="Gunde-Cimerman N."/>
        </authorList>
    </citation>
    <scope>NUCLEOTIDE SEQUENCE [LARGE SCALE GENOMIC DNA]</scope>
    <source>
        <strain evidence="1 2">CBS 147.97</strain>
    </source>
</reference>
<dbReference type="STRING" id="1043004.A0A074WHM6"/>
<dbReference type="RefSeq" id="XP_013426497.1">
    <property type="nucleotide sequence ID" value="XM_013571043.1"/>
</dbReference>